<organism evidence="2 3">
    <name type="scientific">Heyndrickxia oleronia</name>
    <dbReference type="NCBI Taxonomy" id="38875"/>
    <lineage>
        <taxon>Bacteria</taxon>
        <taxon>Bacillati</taxon>
        <taxon>Bacillota</taxon>
        <taxon>Bacilli</taxon>
        <taxon>Bacillales</taxon>
        <taxon>Bacillaceae</taxon>
        <taxon>Heyndrickxia</taxon>
    </lineage>
</organism>
<reference evidence="2" key="1">
    <citation type="submission" date="2023-03" db="EMBL/GenBank/DDBJ databases">
        <title>Bacterial isolates from washroom surfaces on a university campus.</title>
        <authorList>
            <person name="Holman D.B."/>
            <person name="Gzyl K.E."/>
            <person name="Taheri A.E."/>
        </authorList>
    </citation>
    <scope>NUCLEOTIDE SEQUENCE</scope>
    <source>
        <strain evidence="2">RD03</strain>
    </source>
</reference>
<dbReference type="EMBL" id="JAROYP010000005">
    <property type="protein sequence ID" value="MDH5161526.1"/>
    <property type="molecule type" value="Genomic_DNA"/>
</dbReference>
<dbReference type="InterPro" id="IPR010982">
    <property type="entry name" value="Lambda_DNA-bd_dom_sf"/>
</dbReference>
<dbReference type="GO" id="GO:0003677">
    <property type="term" value="F:DNA binding"/>
    <property type="evidence" value="ECO:0007669"/>
    <property type="project" value="InterPro"/>
</dbReference>
<sequence>MKLTPNIEKIIKSSGFRKDFIANKLKVSVRQLRKYETGESLIPIDKAYILARLLDKKVDDLYKFEGEENEGV</sequence>
<gene>
    <name evidence="2" type="ORF">P5X88_11285</name>
</gene>
<accession>A0AAW6SZU1</accession>
<dbReference type="Gene3D" id="1.10.260.40">
    <property type="entry name" value="lambda repressor-like DNA-binding domains"/>
    <property type="match status" value="1"/>
</dbReference>
<evidence type="ECO:0000313" key="3">
    <source>
        <dbReference type="Proteomes" id="UP001159179"/>
    </source>
</evidence>
<comment type="caution">
    <text evidence="2">The sequence shown here is derived from an EMBL/GenBank/DDBJ whole genome shotgun (WGS) entry which is preliminary data.</text>
</comment>
<proteinExistence type="predicted"/>
<dbReference type="InterPro" id="IPR001387">
    <property type="entry name" value="Cro/C1-type_HTH"/>
</dbReference>
<dbReference type="Proteomes" id="UP001159179">
    <property type="component" value="Unassembled WGS sequence"/>
</dbReference>
<dbReference type="RefSeq" id="WP_058002977.1">
    <property type="nucleotide sequence ID" value="NZ_JAHLNB010000007.1"/>
</dbReference>
<name>A0AAW6SZU1_9BACI</name>
<dbReference type="CDD" id="cd00093">
    <property type="entry name" value="HTH_XRE"/>
    <property type="match status" value="1"/>
</dbReference>
<dbReference type="PROSITE" id="PS50943">
    <property type="entry name" value="HTH_CROC1"/>
    <property type="match status" value="1"/>
</dbReference>
<feature type="domain" description="HTH cro/C1-type" evidence="1">
    <location>
        <begin position="22"/>
        <end position="61"/>
    </location>
</feature>
<dbReference type="SUPFAM" id="SSF47413">
    <property type="entry name" value="lambda repressor-like DNA-binding domains"/>
    <property type="match status" value="1"/>
</dbReference>
<dbReference type="SMART" id="SM00530">
    <property type="entry name" value="HTH_XRE"/>
    <property type="match status" value="1"/>
</dbReference>
<protein>
    <submittedName>
        <fullName evidence="2">Helix-turn-helix transcriptional regulator</fullName>
    </submittedName>
</protein>
<dbReference type="AlphaFoldDB" id="A0AAW6SZU1"/>
<evidence type="ECO:0000313" key="2">
    <source>
        <dbReference type="EMBL" id="MDH5161526.1"/>
    </source>
</evidence>
<dbReference type="Pfam" id="PF01381">
    <property type="entry name" value="HTH_3"/>
    <property type="match status" value="1"/>
</dbReference>
<evidence type="ECO:0000259" key="1">
    <source>
        <dbReference type="PROSITE" id="PS50943"/>
    </source>
</evidence>